<gene>
    <name evidence="4" type="ORF">GGP45_001325</name>
    <name evidence="3" type="ORF">GGP61_000512</name>
</gene>
<evidence type="ECO:0000313" key="4">
    <source>
        <dbReference type="EMBL" id="MCS4120983.1"/>
    </source>
</evidence>
<protein>
    <submittedName>
        <fullName evidence="3">FeS assembly SUF system protein</fullName>
    </submittedName>
</protein>
<reference evidence="3" key="1">
    <citation type="submission" date="2022-08" db="EMBL/GenBank/DDBJ databases">
        <title>Genomic Encyclopedia of Type Strains, Phase V (KMG-V): Genome sequencing to study the core and pangenomes of soil and plant-associated prokaryotes.</title>
        <authorList>
            <person name="Whitman W."/>
        </authorList>
    </citation>
    <scope>NUCLEOTIDE SEQUENCE</scope>
    <source>
        <strain evidence="4">SP3026</strain>
        <strain evidence="3">SP3049</strain>
    </source>
</reference>
<dbReference type="PANTHER" id="PTHR42831">
    <property type="entry name" value="FE-S PROTEIN MATURATION AUXILIARY FACTOR YITW"/>
    <property type="match status" value="1"/>
</dbReference>
<accession>A0A9X2PZS7</accession>
<evidence type="ECO:0000259" key="2">
    <source>
        <dbReference type="Pfam" id="PF01883"/>
    </source>
</evidence>
<dbReference type="Pfam" id="PF01883">
    <property type="entry name" value="FeS_assembly_P"/>
    <property type="match status" value="1"/>
</dbReference>
<comment type="caution">
    <text evidence="3">The sequence shown here is derived from an EMBL/GenBank/DDBJ whole genome shotgun (WGS) entry which is preliminary data.</text>
</comment>
<feature type="region of interest" description="Disordered" evidence="1">
    <location>
        <begin position="1"/>
        <end position="38"/>
    </location>
</feature>
<dbReference type="Gene3D" id="3.30.300.130">
    <property type="entry name" value="Fe-S cluster assembly (FSCA)"/>
    <property type="match status" value="1"/>
</dbReference>
<dbReference type="EMBL" id="JANUBL010000002">
    <property type="protein sequence ID" value="MCS4120983.1"/>
    <property type="molecule type" value="Genomic_DNA"/>
</dbReference>
<feature type="domain" description="MIP18 family-like" evidence="2">
    <location>
        <begin position="60"/>
        <end position="130"/>
    </location>
</feature>
<organism evidence="3 5">
    <name type="scientific">Salinibacter ruber</name>
    <dbReference type="NCBI Taxonomy" id="146919"/>
    <lineage>
        <taxon>Bacteria</taxon>
        <taxon>Pseudomonadati</taxon>
        <taxon>Rhodothermota</taxon>
        <taxon>Rhodothermia</taxon>
        <taxon>Rhodothermales</taxon>
        <taxon>Salinibacteraceae</taxon>
        <taxon>Salinibacter</taxon>
    </lineage>
</organism>
<dbReference type="Proteomes" id="UP001155057">
    <property type="component" value="Unassembled WGS sequence"/>
</dbReference>
<dbReference type="SUPFAM" id="SSF117916">
    <property type="entry name" value="Fe-S cluster assembly (FSCA) domain-like"/>
    <property type="match status" value="1"/>
</dbReference>
<dbReference type="NCBIfam" id="TIGR02945">
    <property type="entry name" value="SUF_assoc"/>
    <property type="match status" value="1"/>
</dbReference>
<dbReference type="EMBL" id="JANUAE010000002">
    <property type="protein sequence ID" value="MCS3708917.1"/>
    <property type="molecule type" value="Genomic_DNA"/>
</dbReference>
<sequence length="155" mass="16404">MSPSGAMPGGMGGMGGMPGGGGGGGGGAADIPEEKEQSEIELPETIPDHVQDTPDDDLYQRVVESLREIYDPEIPVNIYDLGLIYHLDVGEDSHVDVLMTLTAPNCPAAGVLPGQAEDAVRETEGVESVNLEMTFEPPFSPQMMSEEARLELGFM</sequence>
<feature type="compositionally biased region" description="Gly residues" evidence="1">
    <location>
        <begin position="7"/>
        <end position="28"/>
    </location>
</feature>
<proteinExistence type="predicted"/>
<dbReference type="InterPro" id="IPR034904">
    <property type="entry name" value="FSCA_dom_sf"/>
</dbReference>
<evidence type="ECO:0000313" key="5">
    <source>
        <dbReference type="Proteomes" id="UP001155057"/>
    </source>
</evidence>
<evidence type="ECO:0000256" key="1">
    <source>
        <dbReference type="SAM" id="MobiDB-lite"/>
    </source>
</evidence>
<evidence type="ECO:0000313" key="3">
    <source>
        <dbReference type="EMBL" id="MCS3708917.1"/>
    </source>
</evidence>
<dbReference type="Proteomes" id="UP001155144">
    <property type="component" value="Unassembled WGS sequence"/>
</dbReference>
<name>A0A9X2PZS7_9BACT</name>
<dbReference type="InterPro" id="IPR014291">
    <property type="entry name" value="SUF_FeS_clus_asmbl-assoc"/>
</dbReference>
<dbReference type="InterPro" id="IPR052339">
    <property type="entry name" value="Fe-S_Maturation_MIP18"/>
</dbReference>
<dbReference type="InterPro" id="IPR002744">
    <property type="entry name" value="MIP18-like"/>
</dbReference>
<dbReference type="AlphaFoldDB" id="A0A9X2PZS7"/>
<dbReference type="PANTHER" id="PTHR42831:SF1">
    <property type="entry name" value="FE-S PROTEIN MATURATION AUXILIARY FACTOR YITW"/>
    <property type="match status" value="1"/>
</dbReference>